<comment type="similarity">
    <text evidence="1 3">Belongs to the ETS family.</text>
</comment>
<dbReference type="EMBL" id="CACRXK020015033">
    <property type="protein sequence ID" value="CAB4027814.1"/>
    <property type="molecule type" value="Genomic_DNA"/>
</dbReference>
<dbReference type="Gene3D" id="1.10.150.50">
    <property type="entry name" value="Transcription Factor, Ets-1"/>
    <property type="match status" value="1"/>
</dbReference>
<dbReference type="InterPro" id="IPR036390">
    <property type="entry name" value="WH_DNA-bd_sf"/>
</dbReference>
<evidence type="ECO:0000256" key="3">
    <source>
        <dbReference type="RuleBase" id="RU004019"/>
    </source>
</evidence>
<evidence type="ECO:0000313" key="4">
    <source>
        <dbReference type="EMBL" id="CAB4027814.1"/>
    </source>
</evidence>
<dbReference type="GO" id="GO:0005634">
    <property type="term" value="C:nucleus"/>
    <property type="evidence" value="ECO:0007669"/>
    <property type="project" value="UniProtKB-SubCell"/>
</dbReference>
<evidence type="ECO:0000256" key="2">
    <source>
        <dbReference type="ARBA" id="ARBA00023125"/>
    </source>
</evidence>
<dbReference type="SUPFAM" id="SSF46785">
    <property type="entry name" value="Winged helix' DNA-binding domain"/>
    <property type="match status" value="1"/>
</dbReference>
<dbReference type="PRINTS" id="PR00454">
    <property type="entry name" value="ETSDOMAIN"/>
</dbReference>
<dbReference type="Pfam" id="PF00178">
    <property type="entry name" value="Ets"/>
    <property type="match status" value="1"/>
</dbReference>
<protein>
    <submittedName>
        <fullName evidence="4">GA-binding alpha chain-like</fullName>
    </submittedName>
</protein>
<dbReference type="SMART" id="SM00413">
    <property type="entry name" value="ETS"/>
    <property type="match status" value="1"/>
</dbReference>
<keyword evidence="5" id="KW-1185">Reference proteome</keyword>
<dbReference type="PANTHER" id="PTHR11849">
    <property type="entry name" value="ETS"/>
    <property type="match status" value="1"/>
</dbReference>
<dbReference type="Proteomes" id="UP001152795">
    <property type="component" value="Unassembled WGS sequence"/>
</dbReference>
<dbReference type="PROSITE" id="PS00346">
    <property type="entry name" value="ETS_DOMAIN_2"/>
    <property type="match status" value="1"/>
</dbReference>
<sequence>MACVPSGVQYDVVSNGVDSLFQTFREETNEIPDDPKDWTSQDVRQWLRWAEDKFNLGIQDSSVLDQYDGKALCRLTKHNLCFNTSIAIGEILWESLQRIFRDLDNSSVHSPQPQLPGPDSSPVKSPSGRSPSGYKRGPKPIERYSGKGPIRLWQFILELLLDEEQTDVEWTGQDQFEFRLRGKENVAKLWGECKNKPNMNYEKLSRGLRFYYGKNIICKVHGKQYVYRFLCDIEGILGYDPTLCIGENEDKPVIKEEKENPVRSSACREPNSEPEPNILPSPLDSIISQSRSIYSTDSFFGDNLETIGLKDFFFDGMVPDPIIVPDNDDAFDSYNMF</sequence>
<dbReference type="PROSITE" id="PS50061">
    <property type="entry name" value="ETS_DOMAIN_3"/>
    <property type="match status" value="1"/>
</dbReference>
<accession>A0A6S7JCM7</accession>
<dbReference type="PANTHER" id="PTHR11849:SF289">
    <property type="entry name" value="ETS-LIKE PROTEIN POINTED"/>
    <property type="match status" value="1"/>
</dbReference>
<dbReference type="SMART" id="SM00251">
    <property type="entry name" value="SAM_PNT"/>
    <property type="match status" value="1"/>
</dbReference>
<evidence type="ECO:0000313" key="5">
    <source>
        <dbReference type="Proteomes" id="UP001152795"/>
    </source>
</evidence>
<comment type="subcellular location">
    <subcellularLocation>
        <location evidence="3">Nucleus</location>
    </subcellularLocation>
</comment>
<dbReference type="Gene3D" id="1.10.10.10">
    <property type="entry name" value="Winged helix-like DNA-binding domain superfamily/Winged helix DNA-binding domain"/>
    <property type="match status" value="1"/>
</dbReference>
<comment type="caution">
    <text evidence="4">The sequence shown here is derived from an EMBL/GenBank/DDBJ whole genome shotgun (WGS) entry which is preliminary data.</text>
</comment>
<dbReference type="PROSITE" id="PS00345">
    <property type="entry name" value="ETS_DOMAIN_1"/>
    <property type="match status" value="1"/>
</dbReference>
<dbReference type="InterPro" id="IPR003118">
    <property type="entry name" value="Pointed_dom"/>
</dbReference>
<dbReference type="InterPro" id="IPR036388">
    <property type="entry name" value="WH-like_DNA-bd_sf"/>
</dbReference>
<dbReference type="Pfam" id="PF02198">
    <property type="entry name" value="SAM_PNT"/>
    <property type="match status" value="1"/>
</dbReference>
<keyword evidence="3" id="KW-0539">Nucleus</keyword>
<dbReference type="SUPFAM" id="SSF47769">
    <property type="entry name" value="SAM/Pointed domain"/>
    <property type="match status" value="1"/>
</dbReference>
<dbReference type="GO" id="GO:0043565">
    <property type="term" value="F:sequence-specific DNA binding"/>
    <property type="evidence" value="ECO:0007669"/>
    <property type="project" value="InterPro"/>
</dbReference>
<dbReference type="InterPro" id="IPR046328">
    <property type="entry name" value="ETS_fam"/>
</dbReference>
<dbReference type="GO" id="GO:0030154">
    <property type="term" value="P:cell differentiation"/>
    <property type="evidence" value="ECO:0007669"/>
    <property type="project" value="TreeGrafter"/>
</dbReference>
<dbReference type="OrthoDB" id="10067219at2759"/>
<keyword evidence="2 3" id="KW-0238">DNA-binding</keyword>
<dbReference type="InterPro" id="IPR000418">
    <property type="entry name" value="Ets_dom"/>
</dbReference>
<gene>
    <name evidence="4" type="ORF">PACLA_8A043266</name>
</gene>
<dbReference type="InterPro" id="IPR013761">
    <property type="entry name" value="SAM/pointed_sf"/>
</dbReference>
<dbReference type="PROSITE" id="PS51433">
    <property type="entry name" value="PNT"/>
    <property type="match status" value="1"/>
</dbReference>
<reference evidence="4" key="1">
    <citation type="submission" date="2020-04" db="EMBL/GenBank/DDBJ databases">
        <authorList>
            <person name="Alioto T."/>
            <person name="Alioto T."/>
            <person name="Gomez Garrido J."/>
        </authorList>
    </citation>
    <scope>NUCLEOTIDE SEQUENCE</scope>
    <source>
        <strain evidence="4">A484AB</strain>
    </source>
</reference>
<name>A0A6S7JCM7_PARCT</name>
<dbReference type="AlphaFoldDB" id="A0A6S7JCM7"/>
<proteinExistence type="inferred from homology"/>
<dbReference type="GO" id="GO:0000981">
    <property type="term" value="F:DNA-binding transcription factor activity, RNA polymerase II-specific"/>
    <property type="evidence" value="ECO:0007669"/>
    <property type="project" value="TreeGrafter"/>
</dbReference>
<organism evidence="4 5">
    <name type="scientific">Paramuricea clavata</name>
    <name type="common">Red gorgonian</name>
    <name type="synonym">Violescent sea-whip</name>
    <dbReference type="NCBI Taxonomy" id="317549"/>
    <lineage>
        <taxon>Eukaryota</taxon>
        <taxon>Metazoa</taxon>
        <taxon>Cnidaria</taxon>
        <taxon>Anthozoa</taxon>
        <taxon>Octocorallia</taxon>
        <taxon>Malacalcyonacea</taxon>
        <taxon>Plexauridae</taxon>
        <taxon>Paramuricea</taxon>
    </lineage>
</organism>
<evidence type="ECO:0000256" key="1">
    <source>
        <dbReference type="ARBA" id="ARBA00005562"/>
    </source>
</evidence>